<gene>
    <name evidence="8" type="ORF">H8E29_06575</name>
</gene>
<feature type="domain" description="Solute-binding protein family 5" evidence="7">
    <location>
        <begin position="325"/>
        <end position="552"/>
    </location>
</feature>
<feature type="domain" description="Solute-binding protein family 5" evidence="7">
    <location>
        <begin position="95"/>
        <end position="179"/>
    </location>
</feature>
<evidence type="ECO:0000259" key="7">
    <source>
        <dbReference type="Pfam" id="PF00496"/>
    </source>
</evidence>
<proteinExistence type="inferred from homology"/>
<evidence type="ECO:0000256" key="6">
    <source>
        <dbReference type="SAM" id="SignalP"/>
    </source>
</evidence>
<dbReference type="InterPro" id="IPR000914">
    <property type="entry name" value="SBP_5_dom"/>
</dbReference>
<feature type="coiled-coil region" evidence="5">
    <location>
        <begin position="214"/>
        <end position="248"/>
    </location>
</feature>
<evidence type="ECO:0000256" key="4">
    <source>
        <dbReference type="ARBA" id="ARBA00022729"/>
    </source>
</evidence>
<dbReference type="InterPro" id="IPR039424">
    <property type="entry name" value="SBP_5"/>
</dbReference>
<dbReference type="Gene3D" id="3.40.190.10">
    <property type="entry name" value="Periplasmic binding protein-like II"/>
    <property type="match status" value="2"/>
</dbReference>
<evidence type="ECO:0000256" key="2">
    <source>
        <dbReference type="ARBA" id="ARBA00005695"/>
    </source>
</evidence>
<evidence type="ECO:0000256" key="5">
    <source>
        <dbReference type="SAM" id="Coils"/>
    </source>
</evidence>
<reference evidence="8 9" key="1">
    <citation type="submission" date="2020-08" db="EMBL/GenBank/DDBJ databases">
        <title>Bridging the membrane lipid divide: bacteria of the FCB group superphylum have the potential to synthesize archaeal ether lipids.</title>
        <authorList>
            <person name="Villanueva L."/>
            <person name="Von Meijenfeldt F.A.B."/>
            <person name="Westbye A.B."/>
            <person name="Yadav S."/>
            <person name="Hopmans E.C."/>
            <person name="Dutilh B.E."/>
            <person name="Sinninghe Damste J.S."/>
        </authorList>
    </citation>
    <scope>NUCLEOTIDE SEQUENCE [LARGE SCALE GENOMIC DNA]</scope>
    <source>
        <strain evidence="8">NIOZ-UU36</strain>
    </source>
</reference>
<dbReference type="GO" id="GO:0030313">
    <property type="term" value="C:cell envelope"/>
    <property type="evidence" value="ECO:0007669"/>
    <property type="project" value="UniProtKB-SubCell"/>
</dbReference>
<dbReference type="AlphaFoldDB" id="A0A8J6NKG5"/>
<dbReference type="Pfam" id="PF00496">
    <property type="entry name" value="SBP_bac_5"/>
    <property type="match status" value="2"/>
</dbReference>
<comment type="subcellular location">
    <subcellularLocation>
        <location evidence="1">Cell envelope</location>
    </subcellularLocation>
</comment>
<organism evidence="8 9">
    <name type="scientific">Candidatus Desulfolinea nitratireducens</name>
    <dbReference type="NCBI Taxonomy" id="2841698"/>
    <lineage>
        <taxon>Bacteria</taxon>
        <taxon>Bacillati</taxon>
        <taxon>Chloroflexota</taxon>
        <taxon>Anaerolineae</taxon>
        <taxon>Anaerolineales</taxon>
        <taxon>Anaerolineales incertae sedis</taxon>
        <taxon>Candidatus Desulfolinea</taxon>
    </lineage>
</organism>
<name>A0A8J6NKG5_9CHLR</name>
<dbReference type="InterPro" id="IPR030678">
    <property type="entry name" value="Peptide/Ni-bd"/>
</dbReference>
<dbReference type="GO" id="GO:0042597">
    <property type="term" value="C:periplasmic space"/>
    <property type="evidence" value="ECO:0007669"/>
    <property type="project" value="UniProtKB-ARBA"/>
</dbReference>
<dbReference type="EMBL" id="JACNJN010000084">
    <property type="protein sequence ID" value="MBC8334908.1"/>
    <property type="molecule type" value="Genomic_DNA"/>
</dbReference>
<accession>A0A8J6NKG5</accession>
<dbReference type="PANTHER" id="PTHR30290:SF10">
    <property type="entry name" value="PERIPLASMIC OLIGOPEPTIDE-BINDING PROTEIN-RELATED"/>
    <property type="match status" value="1"/>
</dbReference>
<dbReference type="PANTHER" id="PTHR30290">
    <property type="entry name" value="PERIPLASMIC BINDING COMPONENT OF ABC TRANSPORTER"/>
    <property type="match status" value="1"/>
</dbReference>
<dbReference type="SUPFAM" id="SSF53850">
    <property type="entry name" value="Periplasmic binding protein-like II"/>
    <property type="match status" value="2"/>
</dbReference>
<dbReference type="PROSITE" id="PS51257">
    <property type="entry name" value="PROKAR_LIPOPROTEIN"/>
    <property type="match status" value="1"/>
</dbReference>
<evidence type="ECO:0000256" key="3">
    <source>
        <dbReference type="ARBA" id="ARBA00022448"/>
    </source>
</evidence>
<evidence type="ECO:0000313" key="9">
    <source>
        <dbReference type="Proteomes" id="UP000614469"/>
    </source>
</evidence>
<keyword evidence="5" id="KW-0175">Coiled coil</keyword>
<dbReference type="CDD" id="cd00995">
    <property type="entry name" value="PBP2_NikA_DppA_OppA_like"/>
    <property type="match status" value="1"/>
</dbReference>
<dbReference type="Gene3D" id="3.10.105.10">
    <property type="entry name" value="Dipeptide-binding Protein, Domain 3"/>
    <property type="match status" value="1"/>
</dbReference>
<feature type="chain" id="PRO_5035293531" evidence="6">
    <location>
        <begin position="22"/>
        <end position="645"/>
    </location>
</feature>
<comment type="similarity">
    <text evidence="2">Belongs to the bacterial solute-binding protein 5 family.</text>
</comment>
<keyword evidence="3" id="KW-0813">Transport</keyword>
<dbReference type="GO" id="GO:1904680">
    <property type="term" value="F:peptide transmembrane transporter activity"/>
    <property type="evidence" value="ECO:0007669"/>
    <property type="project" value="TreeGrafter"/>
</dbReference>
<feature type="signal peptide" evidence="6">
    <location>
        <begin position="1"/>
        <end position="21"/>
    </location>
</feature>
<sequence length="645" mass="71770">MKNKISALLLAALLLTGCLPKTDIPIATLPATKMPEMASPVEQNLPPLRYAILNPTTSVNIWSLFDKEGASYENYAVKGEYWPRLYHLAAPNNELTPLLADGFPSLITQEGEFLTATLTLLPDLTWSDGSPLSATDVAFTVNTALEFELGLNWAVFYNKKILHHLEAIDAQTIKYYFSSIPNAGDWQQGALIGVFASQSYWEPKVAEVKKLLPLTEDNLLMAEYQIQIDALQAEAEIIAENMPNLNQKSTEYRAHEKLLIDRQFRRDSFKKKLELAQREKREKFTAARAALYALDDAREPLAGLWQLSAEEEGYIENIALVSSHFETTRYTTYQRDAAIQALLANETDFILTPHGLTSDDISHLSEDPAIHFTESRRNNIRFLAFNHNRTPLDDIALRRALSCLIDPEFLATEILDGAVNPALGWIHPENIGWYPGQIEPPCTGLDADARLAAGVRQLKMAGYLWEQEPSPNHAGKGLKIPSGEDFPSITIIAPSDDPSRANAAIHIEAMVRSLGIPITAESIPADDLFFAVYGGGDYDLAIVGWSLSLFPDYLCDFFSEGNFYNYSNAAVNTKCTQFLRTSDISQAREQLFQIEVYLLDDLPAVPLFSTKVTEAYRNFSLPFDGFLDGFGSGLYGAPALLKPEK</sequence>
<dbReference type="PIRSF" id="PIRSF002741">
    <property type="entry name" value="MppA"/>
    <property type="match status" value="1"/>
</dbReference>
<keyword evidence="4 6" id="KW-0732">Signal</keyword>
<comment type="caution">
    <text evidence="8">The sequence shown here is derived from an EMBL/GenBank/DDBJ whole genome shotgun (WGS) entry which is preliminary data.</text>
</comment>
<evidence type="ECO:0000256" key="1">
    <source>
        <dbReference type="ARBA" id="ARBA00004196"/>
    </source>
</evidence>
<dbReference type="GO" id="GO:0015833">
    <property type="term" value="P:peptide transport"/>
    <property type="evidence" value="ECO:0007669"/>
    <property type="project" value="TreeGrafter"/>
</dbReference>
<protein>
    <submittedName>
        <fullName evidence="8">ABC transporter substrate-binding protein</fullName>
    </submittedName>
</protein>
<dbReference type="Proteomes" id="UP000614469">
    <property type="component" value="Unassembled WGS sequence"/>
</dbReference>
<evidence type="ECO:0000313" key="8">
    <source>
        <dbReference type="EMBL" id="MBC8334908.1"/>
    </source>
</evidence>
<dbReference type="GO" id="GO:0043190">
    <property type="term" value="C:ATP-binding cassette (ABC) transporter complex"/>
    <property type="evidence" value="ECO:0007669"/>
    <property type="project" value="InterPro"/>
</dbReference>